<dbReference type="GO" id="GO:0005524">
    <property type="term" value="F:ATP binding"/>
    <property type="evidence" value="ECO:0007669"/>
    <property type="project" value="UniProtKB-KW"/>
</dbReference>
<organism evidence="16 17">
    <name type="scientific">Thiomicrorhabdus lithotrophica</name>
    <dbReference type="NCBI Taxonomy" id="2949997"/>
    <lineage>
        <taxon>Bacteria</taxon>
        <taxon>Pseudomonadati</taxon>
        <taxon>Pseudomonadota</taxon>
        <taxon>Gammaproteobacteria</taxon>
        <taxon>Thiotrichales</taxon>
        <taxon>Piscirickettsiaceae</taxon>
        <taxon>Thiomicrorhabdus</taxon>
    </lineage>
</organism>
<keyword evidence="12 13" id="KW-0472">Membrane</keyword>
<evidence type="ECO:0000313" key="16">
    <source>
        <dbReference type="EMBL" id="WEJ61834.1"/>
    </source>
</evidence>
<evidence type="ECO:0000256" key="1">
    <source>
        <dbReference type="ARBA" id="ARBA00000085"/>
    </source>
</evidence>
<evidence type="ECO:0000256" key="5">
    <source>
        <dbReference type="ARBA" id="ARBA00022679"/>
    </source>
</evidence>
<dbReference type="Proteomes" id="UP001222275">
    <property type="component" value="Chromosome"/>
</dbReference>
<dbReference type="InterPro" id="IPR003660">
    <property type="entry name" value="HAMP_dom"/>
</dbReference>
<dbReference type="Gene3D" id="3.30.565.10">
    <property type="entry name" value="Histidine kinase-like ATPase, C-terminal domain"/>
    <property type="match status" value="1"/>
</dbReference>
<dbReference type="SUPFAM" id="SSF55874">
    <property type="entry name" value="ATPase domain of HSP90 chaperone/DNA topoisomerase II/histidine kinase"/>
    <property type="match status" value="1"/>
</dbReference>
<evidence type="ECO:0000256" key="8">
    <source>
        <dbReference type="ARBA" id="ARBA00022777"/>
    </source>
</evidence>
<keyword evidence="10 13" id="KW-1133">Transmembrane helix</keyword>
<dbReference type="InterPro" id="IPR050351">
    <property type="entry name" value="BphY/WalK/GraS-like"/>
</dbReference>
<evidence type="ECO:0000256" key="6">
    <source>
        <dbReference type="ARBA" id="ARBA00022692"/>
    </source>
</evidence>
<evidence type="ECO:0000256" key="12">
    <source>
        <dbReference type="ARBA" id="ARBA00023136"/>
    </source>
</evidence>
<name>A0ABY8C7E8_9GAMM</name>
<dbReference type="InterPro" id="IPR035965">
    <property type="entry name" value="PAS-like_dom_sf"/>
</dbReference>
<dbReference type="Gene3D" id="1.10.287.130">
    <property type="match status" value="1"/>
</dbReference>
<evidence type="ECO:0000256" key="2">
    <source>
        <dbReference type="ARBA" id="ARBA00004141"/>
    </source>
</evidence>
<dbReference type="Gene3D" id="6.10.340.10">
    <property type="match status" value="1"/>
</dbReference>
<evidence type="ECO:0000256" key="9">
    <source>
        <dbReference type="ARBA" id="ARBA00022840"/>
    </source>
</evidence>
<dbReference type="SUPFAM" id="SSF47384">
    <property type="entry name" value="Homodimeric domain of signal transducing histidine kinase"/>
    <property type="match status" value="1"/>
</dbReference>
<dbReference type="InterPro" id="IPR036890">
    <property type="entry name" value="HATPase_C_sf"/>
</dbReference>
<keyword evidence="5" id="KW-0808">Transferase</keyword>
<dbReference type="PROSITE" id="PS50109">
    <property type="entry name" value="HIS_KIN"/>
    <property type="match status" value="1"/>
</dbReference>
<comment type="subcellular location">
    <subcellularLocation>
        <location evidence="2">Membrane</location>
        <topology evidence="2">Multi-pass membrane protein</topology>
    </subcellularLocation>
</comment>
<dbReference type="SMART" id="SM00388">
    <property type="entry name" value="HisKA"/>
    <property type="match status" value="1"/>
</dbReference>
<dbReference type="EMBL" id="CP102381">
    <property type="protein sequence ID" value="WEJ61834.1"/>
    <property type="molecule type" value="Genomic_DNA"/>
</dbReference>
<feature type="domain" description="HAMP" evidence="15">
    <location>
        <begin position="181"/>
        <end position="233"/>
    </location>
</feature>
<dbReference type="InterPro" id="IPR036097">
    <property type="entry name" value="HisK_dim/P_sf"/>
</dbReference>
<keyword evidence="6 13" id="KW-0812">Transmembrane</keyword>
<dbReference type="CDD" id="cd00082">
    <property type="entry name" value="HisKA"/>
    <property type="match status" value="1"/>
</dbReference>
<evidence type="ECO:0000256" key="3">
    <source>
        <dbReference type="ARBA" id="ARBA00012438"/>
    </source>
</evidence>
<dbReference type="InterPro" id="IPR000014">
    <property type="entry name" value="PAS"/>
</dbReference>
<feature type="transmembrane region" description="Helical" evidence="13">
    <location>
        <begin position="12"/>
        <end position="30"/>
    </location>
</feature>
<dbReference type="Pfam" id="PF00672">
    <property type="entry name" value="HAMP"/>
    <property type="match status" value="1"/>
</dbReference>
<dbReference type="SMART" id="SM00304">
    <property type="entry name" value="HAMP"/>
    <property type="match status" value="1"/>
</dbReference>
<gene>
    <name evidence="16" type="ORF">NR989_07375</name>
</gene>
<comment type="catalytic activity">
    <reaction evidence="1">
        <text>ATP + protein L-histidine = ADP + protein N-phospho-L-histidine.</text>
        <dbReference type="EC" id="2.7.13.3"/>
    </reaction>
</comment>
<dbReference type="PANTHER" id="PTHR42878:SF7">
    <property type="entry name" value="SENSOR HISTIDINE KINASE GLRK"/>
    <property type="match status" value="1"/>
</dbReference>
<dbReference type="PROSITE" id="PS50885">
    <property type="entry name" value="HAMP"/>
    <property type="match status" value="1"/>
</dbReference>
<accession>A0ABY8C7E8</accession>
<keyword evidence="7" id="KW-0547">Nucleotide-binding</keyword>
<keyword evidence="11" id="KW-0902">Two-component regulatory system</keyword>
<keyword evidence="4" id="KW-0597">Phosphoprotein</keyword>
<dbReference type="InterPro" id="IPR003661">
    <property type="entry name" value="HisK_dim/P_dom"/>
</dbReference>
<dbReference type="CDD" id="cd06225">
    <property type="entry name" value="HAMP"/>
    <property type="match status" value="1"/>
</dbReference>
<evidence type="ECO:0000256" key="7">
    <source>
        <dbReference type="ARBA" id="ARBA00022741"/>
    </source>
</evidence>
<evidence type="ECO:0000259" key="15">
    <source>
        <dbReference type="PROSITE" id="PS50885"/>
    </source>
</evidence>
<evidence type="ECO:0000259" key="14">
    <source>
        <dbReference type="PROSITE" id="PS50109"/>
    </source>
</evidence>
<dbReference type="SUPFAM" id="SSF55785">
    <property type="entry name" value="PYP-like sensor domain (PAS domain)"/>
    <property type="match status" value="1"/>
</dbReference>
<feature type="transmembrane region" description="Helical" evidence="13">
    <location>
        <begin position="163"/>
        <end position="183"/>
    </location>
</feature>
<dbReference type="InterPro" id="IPR005467">
    <property type="entry name" value="His_kinase_dom"/>
</dbReference>
<dbReference type="Pfam" id="PF02518">
    <property type="entry name" value="HATPase_c"/>
    <property type="match status" value="1"/>
</dbReference>
<protein>
    <recommendedName>
        <fullName evidence="3">histidine kinase</fullName>
        <ecNumber evidence="3">2.7.13.3</ecNumber>
    </recommendedName>
</protein>
<feature type="domain" description="Histidine kinase" evidence="14">
    <location>
        <begin position="374"/>
        <end position="591"/>
    </location>
</feature>
<evidence type="ECO:0000313" key="17">
    <source>
        <dbReference type="Proteomes" id="UP001222275"/>
    </source>
</evidence>
<dbReference type="PRINTS" id="PR00344">
    <property type="entry name" value="BCTRLSENSOR"/>
</dbReference>
<evidence type="ECO:0000256" key="4">
    <source>
        <dbReference type="ARBA" id="ARBA00022553"/>
    </source>
</evidence>
<dbReference type="Gene3D" id="3.30.450.20">
    <property type="entry name" value="PAS domain"/>
    <property type="match status" value="1"/>
</dbReference>
<evidence type="ECO:0000256" key="13">
    <source>
        <dbReference type="SAM" id="Phobius"/>
    </source>
</evidence>
<dbReference type="EC" id="2.7.13.3" evidence="3"/>
<dbReference type="InterPro" id="IPR003594">
    <property type="entry name" value="HATPase_dom"/>
</dbReference>
<sequence>MIKFKDMSFKIKTILGVAFIESILLAIIYFTSINSLNETNENQIKSRSNETSSLIALWVRNGLLTYDVGNTEHFIDSLVQSDGLVYVHIKNDEGKTFAFAGDKKYLTTSVEQDYTLEQANRDGVFDTVKPVMVDDIEIGQVELGLSVEKLSTFIDDVSHRIKVIAIVEVFLSALFSFFLGWVLTRRLGQLKEVAIKVKNTGNLVKIGDHANDEIGMVSQAFDQMSASLIKTQIKLKSNSMKLEEIFNNTKDGMIVFSLDGTILTVNPAFMNLVNCYKSVEGATYESFVEMIRKEIDFDDYESVKWLRLIDTFKGIEDVSNDNWKIRFAKPNTRLLNVSQKIINDTETQIHSIFFFTDLTKTEEVERLKSEFLAHAAHELRTPLSSVQGFSELLIAPTVSDDMRVELATIINTQSQRVVALVGDLLDVSKIETEGAQNFDFQQVLVVDIVDKVIRAFAIPEGRETISVKYSNDLGTVNVDFNRIYQVLLNLVSNAYKYSSIGGVNVFVEHFETEVENNTGVEIRVVDSGIGMTEEQVSHVFDKFWRADMSGEIPGTGLGMSIVKDIIELHSGTIEVNSELGRGTEVVVKFYR</sequence>
<dbReference type="PANTHER" id="PTHR42878">
    <property type="entry name" value="TWO-COMPONENT HISTIDINE KINASE"/>
    <property type="match status" value="1"/>
</dbReference>
<dbReference type="Pfam" id="PF13188">
    <property type="entry name" value="PAS_8"/>
    <property type="match status" value="1"/>
</dbReference>
<keyword evidence="8" id="KW-0418">Kinase</keyword>
<dbReference type="RefSeq" id="WP_275594093.1">
    <property type="nucleotide sequence ID" value="NZ_CP102381.1"/>
</dbReference>
<keyword evidence="17" id="KW-1185">Reference proteome</keyword>
<keyword evidence="9 16" id="KW-0067">ATP-binding</keyword>
<dbReference type="InterPro" id="IPR004358">
    <property type="entry name" value="Sig_transdc_His_kin-like_C"/>
</dbReference>
<dbReference type="Pfam" id="PF00512">
    <property type="entry name" value="HisKA"/>
    <property type="match status" value="1"/>
</dbReference>
<dbReference type="SMART" id="SM00387">
    <property type="entry name" value="HATPase_c"/>
    <property type="match status" value="1"/>
</dbReference>
<evidence type="ECO:0000256" key="10">
    <source>
        <dbReference type="ARBA" id="ARBA00022989"/>
    </source>
</evidence>
<proteinExistence type="predicted"/>
<evidence type="ECO:0000256" key="11">
    <source>
        <dbReference type="ARBA" id="ARBA00023012"/>
    </source>
</evidence>
<reference evidence="16 17" key="1">
    <citation type="submission" date="2022-06" db="EMBL/GenBank/DDBJ databases">
        <title>Thiomicrohabdus sp. nov, an obligately chemolithoautotrophic, sulfur-oxidizing bacterium isolated from beach of Guanyin Mountain. Amoy.</title>
        <authorList>
            <person name="Zhu H."/>
        </authorList>
    </citation>
    <scope>NUCLEOTIDE SEQUENCE [LARGE SCALE GENOMIC DNA]</scope>
    <source>
        <strain evidence="16 17">XGS-01</strain>
    </source>
</reference>